<dbReference type="Pfam" id="PF00071">
    <property type="entry name" value="Ras"/>
    <property type="match status" value="1"/>
</dbReference>
<dbReference type="FunFam" id="3.40.50.300:FF:000927">
    <property type="entry name" value="Septum-promoting GTP-binding protein 1"/>
    <property type="match status" value="1"/>
</dbReference>
<dbReference type="PANTHER" id="PTHR47978">
    <property type="match status" value="1"/>
</dbReference>
<dbReference type="Gramene" id="BGIOSGA025833-TA">
    <property type="protein sequence ID" value="BGIOSGA025833-PA"/>
    <property type="gene ID" value="BGIOSGA025833"/>
</dbReference>
<dbReference type="PROSITE" id="PS51419">
    <property type="entry name" value="RAB"/>
    <property type="match status" value="1"/>
</dbReference>
<dbReference type="GO" id="GO:0005525">
    <property type="term" value="F:GTP binding"/>
    <property type="evidence" value="ECO:0007669"/>
    <property type="project" value="InterPro"/>
</dbReference>
<feature type="region of interest" description="Disordered" evidence="2">
    <location>
        <begin position="30"/>
        <end position="60"/>
    </location>
</feature>
<dbReference type="AlphaFoldDB" id="B8B6Q5"/>
<proteinExistence type="predicted"/>
<reference evidence="3 4" key="1">
    <citation type="journal article" date="2005" name="PLoS Biol.">
        <title>The genomes of Oryza sativa: a history of duplications.</title>
        <authorList>
            <person name="Yu J."/>
            <person name="Wang J."/>
            <person name="Lin W."/>
            <person name="Li S."/>
            <person name="Li H."/>
            <person name="Zhou J."/>
            <person name="Ni P."/>
            <person name="Dong W."/>
            <person name="Hu S."/>
            <person name="Zeng C."/>
            <person name="Zhang J."/>
            <person name="Zhang Y."/>
            <person name="Li R."/>
            <person name="Xu Z."/>
            <person name="Li S."/>
            <person name="Li X."/>
            <person name="Zheng H."/>
            <person name="Cong L."/>
            <person name="Lin L."/>
            <person name="Yin J."/>
            <person name="Geng J."/>
            <person name="Li G."/>
            <person name="Shi J."/>
            <person name="Liu J."/>
            <person name="Lv H."/>
            <person name="Li J."/>
            <person name="Wang J."/>
            <person name="Deng Y."/>
            <person name="Ran L."/>
            <person name="Shi X."/>
            <person name="Wang X."/>
            <person name="Wu Q."/>
            <person name="Li C."/>
            <person name="Ren X."/>
            <person name="Wang J."/>
            <person name="Wang X."/>
            <person name="Li D."/>
            <person name="Liu D."/>
            <person name="Zhang X."/>
            <person name="Ji Z."/>
            <person name="Zhao W."/>
            <person name="Sun Y."/>
            <person name="Zhang Z."/>
            <person name="Bao J."/>
            <person name="Han Y."/>
            <person name="Dong L."/>
            <person name="Ji J."/>
            <person name="Chen P."/>
            <person name="Wu S."/>
            <person name="Liu J."/>
            <person name="Xiao Y."/>
            <person name="Bu D."/>
            <person name="Tan J."/>
            <person name="Yang L."/>
            <person name="Ye C."/>
            <person name="Zhang J."/>
            <person name="Xu J."/>
            <person name="Zhou Y."/>
            <person name="Yu Y."/>
            <person name="Zhang B."/>
            <person name="Zhuang S."/>
            <person name="Wei H."/>
            <person name="Liu B."/>
            <person name="Lei M."/>
            <person name="Yu H."/>
            <person name="Li Y."/>
            <person name="Xu H."/>
            <person name="Wei S."/>
            <person name="He X."/>
            <person name="Fang L."/>
            <person name="Zhang Z."/>
            <person name="Zhang Y."/>
            <person name="Huang X."/>
            <person name="Su Z."/>
            <person name="Tong W."/>
            <person name="Li J."/>
            <person name="Tong Z."/>
            <person name="Li S."/>
            <person name="Ye J."/>
            <person name="Wang L."/>
            <person name="Fang L."/>
            <person name="Lei T."/>
            <person name="Chen C."/>
            <person name="Chen H."/>
            <person name="Xu Z."/>
            <person name="Li H."/>
            <person name="Huang H."/>
            <person name="Zhang F."/>
            <person name="Xu H."/>
            <person name="Li N."/>
            <person name="Zhao C."/>
            <person name="Li S."/>
            <person name="Dong L."/>
            <person name="Huang Y."/>
            <person name="Li L."/>
            <person name="Xi Y."/>
            <person name="Qi Q."/>
            <person name="Li W."/>
            <person name="Zhang B."/>
            <person name="Hu W."/>
            <person name="Zhang Y."/>
            <person name="Tian X."/>
            <person name="Jiao Y."/>
            <person name="Liang X."/>
            <person name="Jin J."/>
            <person name="Gao L."/>
            <person name="Zheng W."/>
            <person name="Hao B."/>
            <person name="Liu S."/>
            <person name="Wang W."/>
            <person name="Yuan L."/>
            <person name="Cao M."/>
            <person name="McDermott J."/>
            <person name="Samudrala R."/>
            <person name="Wang J."/>
            <person name="Wong G.K."/>
            <person name="Yang H."/>
        </authorList>
    </citation>
    <scope>NUCLEOTIDE SEQUENCE [LARGE SCALE GENOMIC DNA]</scope>
    <source>
        <strain evidence="4">cv. 93-11</strain>
    </source>
</reference>
<evidence type="ECO:0000256" key="2">
    <source>
        <dbReference type="SAM" id="MobiDB-lite"/>
    </source>
</evidence>
<evidence type="ECO:0000256" key="1">
    <source>
        <dbReference type="ARBA" id="ARBA00022741"/>
    </source>
</evidence>
<keyword evidence="4" id="KW-1185">Reference proteome</keyword>
<dbReference type="GO" id="GO:0003924">
    <property type="term" value="F:GTPase activity"/>
    <property type="evidence" value="ECO:0007669"/>
    <property type="project" value="InterPro"/>
</dbReference>
<name>B8B6Q5_ORYSI</name>
<dbReference type="HOGENOM" id="CLU_041217_0_1_1"/>
<dbReference type="CDD" id="cd04128">
    <property type="entry name" value="Spg1"/>
    <property type="match status" value="1"/>
</dbReference>
<dbReference type="SUPFAM" id="SSF52540">
    <property type="entry name" value="P-loop containing nucleoside triphosphate hydrolases"/>
    <property type="match status" value="1"/>
</dbReference>
<dbReference type="GO" id="GO:0090404">
    <property type="term" value="C:pollen tube tip"/>
    <property type="evidence" value="ECO:0007669"/>
    <property type="project" value="EnsemblPlants"/>
</dbReference>
<evidence type="ECO:0000313" key="4">
    <source>
        <dbReference type="Proteomes" id="UP000007015"/>
    </source>
</evidence>
<dbReference type="Gene3D" id="3.40.50.300">
    <property type="entry name" value="P-loop containing nucleotide triphosphate hydrolases"/>
    <property type="match status" value="1"/>
</dbReference>
<evidence type="ECO:0008006" key="5">
    <source>
        <dbReference type="Google" id="ProtNLM"/>
    </source>
</evidence>
<dbReference type="InterPro" id="IPR001806">
    <property type="entry name" value="Small_GTPase"/>
</dbReference>
<protein>
    <recommendedName>
        <fullName evidence="5">Septum-promoting GTP-binding protein 1</fullName>
    </recommendedName>
</protein>
<dbReference type="OMA" id="VWRRIMV"/>
<accession>B8B6Q5</accession>
<dbReference type="PIRSF" id="PIRSF037527">
    <property type="entry name" value="Small_GTPase_Tem1"/>
    <property type="match status" value="1"/>
</dbReference>
<dbReference type="InterPro" id="IPR017231">
    <property type="entry name" value="Small_GTPase_Tem1/Spg1"/>
</dbReference>
<dbReference type="InterPro" id="IPR027417">
    <property type="entry name" value="P-loop_NTPase"/>
</dbReference>
<dbReference type="PRINTS" id="PR00449">
    <property type="entry name" value="RASTRNSFRMNG"/>
</dbReference>
<dbReference type="STRING" id="39946.B8B6Q5"/>
<sequence length="313" mass="34077">MTTTTATNTATNTAAAMEVTKAVTQLCAQGGGWRREEEGEGQAGRAAARPPLGPPAPPRRHQQVVRLVWDQLLACSSCAGGGGGRYRRLGPPPQGVAAGAVLSPLPRDADDDAAAADRDAADVEDVVSLKVSLLGDCQIGKTSFMVKYVGDDEEQNGLQMTGLNLMDKTLAVRGARIAFSIWDVAGDSQFLDHVPIACKDAVAILYMFDLTSRCTLTNVIDWYERARKWNKTAIPILIGTKFDDFAQLPLEMQWTIVNEARAYARAMKATLFFSSSTHNINVNKIFKFITAKLFNLPWTVERNLTVGEPIIDF</sequence>
<dbReference type="EMBL" id="CM000132">
    <property type="protein sequence ID" value="EEC82166.1"/>
    <property type="molecule type" value="Genomic_DNA"/>
</dbReference>
<organism evidence="3 4">
    <name type="scientific">Oryza sativa subsp. indica</name>
    <name type="common">Rice</name>
    <dbReference type="NCBI Taxonomy" id="39946"/>
    <lineage>
        <taxon>Eukaryota</taxon>
        <taxon>Viridiplantae</taxon>
        <taxon>Streptophyta</taxon>
        <taxon>Embryophyta</taxon>
        <taxon>Tracheophyta</taxon>
        <taxon>Spermatophyta</taxon>
        <taxon>Magnoliopsida</taxon>
        <taxon>Liliopsida</taxon>
        <taxon>Poales</taxon>
        <taxon>Poaceae</taxon>
        <taxon>BOP clade</taxon>
        <taxon>Oryzoideae</taxon>
        <taxon>Oryzeae</taxon>
        <taxon>Oryzinae</taxon>
        <taxon>Oryza</taxon>
        <taxon>Oryza sativa</taxon>
    </lineage>
</organism>
<evidence type="ECO:0000313" key="3">
    <source>
        <dbReference type="EMBL" id="EEC82166.1"/>
    </source>
</evidence>
<dbReference type="Proteomes" id="UP000007015">
    <property type="component" value="Chromosome 7"/>
</dbReference>
<gene>
    <name evidence="3" type="ORF">OsI_26241</name>
</gene>
<keyword evidence="1" id="KW-0547">Nucleotide-binding</keyword>
<dbReference type="SMART" id="SM00175">
    <property type="entry name" value="RAB"/>
    <property type="match status" value="1"/>
</dbReference>
<dbReference type="SMART" id="SM00174">
    <property type="entry name" value="RHO"/>
    <property type="match status" value="1"/>
</dbReference>